<feature type="domain" description="Periplasmic binding protein/LacI sugar binding" evidence="1">
    <location>
        <begin position="2"/>
        <end position="192"/>
    </location>
</feature>
<dbReference type="InterPro" id="IPR001761">
    <property type="entry name" value="Peripla_BP/Lac1_sug-bd_dom"/>
</dbReference>
<proteinExistence type="predicted"/>
<organism evidence="2 3">
    <name type="scientific">Pediococcus stilesii</name>
    <dbReference type="NCBI Taxonomy" id="331679"/>
    <lineage>
        <taxon>Bacteria</taxon>
        <taxon>Bacillati</taxon>
        <taxon>Bacillota</taxon>
        <taxon>Bacilli</taxon>
        <taxon>Lactobacillales</taxon>
        <taxon>Lactobacillaceae</taxon>
        <taxon>Pediococcus</taxon>
    </lineage>
</organism>
<evidence type="ECO:0000313" key="2">
    <source>
        <dbReference type="EMBL" id="KRN93114.1"/>
    </source>
</evidence>
<reference evidence="2 3" key="1">
    <citation type="journal article" date="2015" name="Genome Announc.">
        <title>Expanding the biotechnology potential of lactobacilli through comparative genomics of 213 strains and associated genera.</title>
        <authorList>
            <person name="Sun Z."/>
            <person name="Harris H.M."/>
            <person name="McCann A."/>
            <person name="Guo C."/>
            <person name="Argimon S."/>
            <person name="Zhang W."/>
            <person name="Yang X."/>
            <person name="Jeffery I.B."/>
            <person name="Cooney J.C."/>
            <person name="Kagawa T.F."/>
            <person name="Liu W."/>
            <person name="Song Y."/>
            <person name="Salvetti E."/>
            <person name="Wrobel A."/>
            <person name="Rasinkangas P."/>
            <person name="Parkhill J."/>
            <person name="Rea M.C."/>
            <person name="O'Sullivan O."/>
            <person name="Ritari J."/>
            <person name="Douillard F.P."/>
            <person name="Paul Ross R."/>
            <person name="Yang R."/>
            <person name="Briner A.E."/>
            <person name="Felis G.E."/>
            <person name="de Vos W.M."/>
            <person name="Barrangou R."/>
            <person name="Klaenhammer T.R."/>
            <person name="Caufield P.W."/>
            <person name="Cui Y."/>
            <person name="Zhang H."/>
            <person name="O'Toole P.W."/>
        </authorList>
    </citation>
    <scope>NUCLEOTIDE SEQUENCE [LARGE SCALE GENOMIC DNA]</scope>
    <source>
        <strain evidence="2 3">DSM 18001</strain>
    </source>
</reference>
<dbReference type="PANTHER" id="PTHR30146:SF105">
    <property type="entry name" value="CATABOLITE CONTROL PROTEIN B"/>
    <property type="match status" value="1"/>
</dbReference>
<evidence type="ECO:0000259" key="1">
    <source>
        <dbReference type="Pfam" id="PF00532"/>
    </source>
</evidence>
<dbReference type="PATRIC" id="fig|331679.3.peg.973"/>
<dbReference type="AlphaFoldDB" id="A0A0R2L1U7"/>
<keyword evidence="3" id="KW-1185">Reference proteome</keyword>
<comment type="caution">
    <text evidence="2">The sequence shown here is derived from an EMBL/GenBank/DDBJ whole genome shotgun (WGS) entry which is preliminary data.</text>
</comment>
<dbReference type="Pfam" id="PF00532">
    <property type="entry name" value="Peripla_BP_1"/>
    <property type="match status" value="1"/>
</dbReference>
<accession>A0A0R2L1U7</accession>
<protein>
    <submittedName>
        <fullName evidence="2">Transcriptional regulator</fullName>
    </submittedName>
</protein>
<dbReference type="RefSeq" id="WP_236696858.1">
    <property type="nucleotide sequence ID" value="NZ_JQBX01000026.1"/>
</dbReference>
<dbReference type="PANTHER" id="PTHR30146">
    <property type="entry name" value="LACI-RELATED TRANSCRIPTIONAL REPRESSOR"/>
    <property type="match status" value="1"/>
</dbReference>
<name>A0A0R2L1U7_9LACO</name>
<dbReference type="STRING" id="331679.IV81_GL000964"/>
<sequence>MVPDTGHPFFTQLLYGIMDTAFAEGYNVLVLKSQYDEKIELKYLEKLHRKAYDALIFTSHKLPLAQLTSYQKYGPVICCENPRTTKIAASYVMRESAYVEAFDWINHQGFRRIAILLSRSSKVSSTSKTIFKAYQRVFQKAPLNSNVFTNLFNYQDGYHVATAIAQIHPDFIFANSDDIAAGVRQFYVDHDRPLPMLMGQENQVSGTALNLTTIDHHLKLVGKSACELAIRGGIQKIAVESNFILRTATTNPD</sequence>
<dbReference type="EMBL" id="JQBX01000026">
    <property type="protein sequence ID" value="KRN93114.1"/>
    <property type="molecule type" value="Genomic_DNA"/>
</dbReference>
<dbReference type="Proteomes" id="UP000051859">
    <property type="component" value="Unassembled WGS sequence"/>
</dbReference>
<evidence type="ECO:0000313" key="3">
    <source>
        <dbReference type="Proteomes" id="UP000051859"/>
    </source>
</evidence>
<dbReference type="GO" id="GO:0003700">
    <property type="term" value="F:DNA-binding transcription factor activity"/>
    <property type="evidence" value="ECO:0007669"/>
    <property type="project" value="TreeGrafter"/>
</dbReference>
<gene>
    <name evidence="2" type="ORF">IV81_GL000964</name>
</gene>
<dbReference type="InterPro" id="IPR028082">
    <property type="entry name" value="Peripla_BP_I"/>
</dbReference>
<dbReference type="Gene3D" id="3.40.50.2300">
    <property type="match status" value="2"/>
</dbReference>
<dbReference type="GO" id="GO:0000976">
    <property type="term" value="F:transcription cis-regulatory region binding"/>
    <property type="evidence" value="ECO:0007669"/>
    <property type="project" value="TreeGrafter"/>
</dbReference>
<dbReference type="SUPFAM" id="SSF53822">
    <property type="entry name" value="Periplasmic binding protein-like I"/>
    <property type="match status" value="1"/>
</dbReference>